<dbReference type="Pfam" id="PF01676">
    <property type="entry name" value="Metalloenzyme"/>
    <property type="match status" value="1"/>
</dbReference>
<comment type="cofactor">
    <cofactor evidence="4">
        <name>Mn(2+)</name>
        <dbReference type="ChEBI" id="CHEBI:29035"/>
    </cofactor>
    <text evidence="4">Binds 2 manganese ions.</text>
</comment>
<dbReference type="HAMAP" id="MF_00740">
    <property type="entry name" value="Phosphopentomut"/>
    <property type="match status" value="1"/>
</dbReference>
<evidence type="ECO:0000313" key="8">
    <source>
        <dbReference type="Proteomes" id="UP000534783"/>
    </source>
</evidence>
<dbReference type="GO" id="GO:0006015">
    <property type="term" value="P:5-phosphoribose 1-diphosphate biosynthetic process"/>
    <property type="evidence" value="ECO:0007669"/>
    <property type="project" value="UniProtKB-UniPathway"/>
</dbReference>
<dbReference type="EMBL" id="VTOW01000001">
    <property type="protein sequence ID" value="NKE69165.1"/>
    <property type="molecule type" value="Genomic_DNA"/>
</dbReference>
<gene>
    <name evidence="4" type="primary">deoB</name>
    <name evidence="7" type="ORF">MNODULE_00150</name>
</gene>
<accession>A0A7X6DL44</accession>
<dbReference type="Gene3D" id="3.40.720.10">
    <property type="entry name" value="Alkaline Phosphatase, subunit A"/>
    <property type="match status" value="1"/>
</dbReference>
<reference evidence="7 8" key="1">
    <citation type="journal article" date="2020" name="Nature">
        <title>Bacterial chemolithoautotrophy via manganese oxidation.</title>
        <authorList>
            <person name="Yu H."/>
            <person name="Leadbetter J.R."/>
        </authorList>
    </citation>
    <scope>NUCLEOTIDE SEQUENCE [LARGE SCALE GENOMIC DNA]</scope>
    <source>
        <strain evidence="7 8">Mn-1</strain>
    </source>
</reference>
<evidence type="ECO:0000256" key="1">
    <source>
        <dbReference type="ARBA" id="ARBA00010373"/>
    </source>
</evidence>
<dbReference type="Gene3D" id="3.30.70.1250">
    <property type="entry name" value="Phosphopentomutase"/>
    <property type="match status" value="1"/>
</dbReference>
<dbReference type="GO" id="GO:0043094">
    <property type="term" value="P:metabolic compound salvage"/>
    <property type="evidence" value="ECO:0007669"/>
    <property type="project" value="UniProtKB-UniRule"/>
</dbReference>
<dbReference type="GO" id="GO:0030145">
    <property type="term" value="F:manganese ion binding"/>
    <property type="evidence" value="ECO:0007669"/>
    <property type="project" value="UniProtKB-UniRule"/>
</dbReference>
<dbReference type="EC" id="5.4.2.7" evidence="4 5"/>
<keyword evidence="4" id="KW-0963">Cytoplasm</keyword>
<proteinExistence type="inferred from homology"/>
<name>A0A7X6DL44_9BACT</name>
<organism evidence="7 8">
    <name type="scientific">Candidatus Manganitrophus noduliformans</name>
    <dbReference type="NCBI Taxonomy" id="2606439"/>
    <lineage>
        <taxon>Bacteria</taxon>
        <taxon>Pseudomonadati</taxon>
        <taxon>Nitrospirota</taxon>
        <taxon>Nitrospiria</taxon>
        <taxon>Candidatus Troglogloeales</taxon>
        <taxon>Candidatus Manganitrophaceae</taxon>
        <taxon>Candidatus Manganitrophus</taxon>
    </lineage>
</organism>
<comment type="function">
    <text evidence="4">Isomerase that catalyzes the conversion of deoxy-ribose 1-phosphate (dRib-1-P) and ribose 1-phosphate (Rib-1-P) to deoxy-ribose 5-phosphate (dRib-5-P) and ribose 5-phosphate (Rib-5-P), respectively.</text>
</comment>
<dbReference type="NCBIfam" id="NF003766">
    <property type="entry name" value="PRK05362.1"/>
    <property type="match status" value="1"/>
</dbReference>
<dbReference type="GO" id="GO:0006018">
    <property type="term" value="P:2-deoxyribose 1-phosphate catabolic process"/>
    <property type="evidence" value="ECO:0007669"/>
    <property type="project" value="UniProtKB-UniRule"/>
</dbReference>
<dbReference type="GO" id="GO:0000287">
    <property type="term" value="F:magnesium ion binding"/>
    <property type="evidence" value="ECO:0007669"/>
    <property type="project" value="UniProtKB-UniRule"/>
</dbReference>
<feature type="binding site" evidence="4">
    <location>
        <position position="291"/>
    </location>
    <ligand>
        <name>Mn(2+)</name>
        <dbReference type="ChEBI" id="CHEBI:29035"/>
        <label>2</label>
    </ligand>
</feature>
<evidence type="ECO:0000256" key="5">
    <source>
        <dbReference type="NCBIfam" id="TIGR01696"/>
    </source>
</evidence>
<evidence type="ECO:0000259" key="6">
    <source>
        <dbReference type="Pfam" id="PF01676"/>
    </source>
</evidence>
<dbReference type="NCBIfam" id="TIGR01696">
    <property type="entry name" value="deoB"/>
    <property type="match status" value="1"/>
</dbReference>
<dbReference type="Proteomes" id="UP000534783">
    <property type="component" value="Unassembled WGS sequence"/>
</dbReference>
<sequence length="396" mass="42956">MRAVSPTRVILIVLDGVGAGALPDADRYGDAGSDTLGHISRAVALRLPTLERWGLGRIDDLEGIAPVPHPTAHFGKMAERSAGKDTVIGHWEMTGVITPTPFPTYPNGFPPEVIGPFEAAIGRKVLGNKVASGTEILKELGAEQMATGAPIVYTSADSVFQIAAHEATIPPEKLWEISRIARNLLKPPHQVARVIARPFIGEPGRFVRTDRRRDFSVAPPAETLLDRLQAARIPVIGIGKIEDIFSGRGISESVHTHDNNDGIDQTVRFIDRTDTGLIFTNLVDFDMLYGHRNDAVGFAKALEEFDRRLPEIVSKMKEGDWLILTADHGNDPLFPGTDHTREHVPLIVFQKGVASGRDLGIRATFADLGQTLAEHFGVDRLPVGESFLPLIAAPAA</sequence>
<keyword evidence="8" id="KW-1185">Reference proteome</keyword>
<dbReference type="InterPro" id="IPR010045">
    <property type="entry name" value="DeoB"/>
</dbReference>
<comment type="catalytic activity">
    <reaction evidence="4">
        <text>alpha-D-ribose 1-phosphate = D-ribose 5-phosphate</text>
        <dbReference type="Rhea" id="RHEA:18793"/>
        <dbReference type="ChEBI" id="CHEBI:57720"/>
        <dbReference type="ChEBI" id="CHEBI:78346"/>
        <dbReference type="EC" id="5.4.2.7"/>
    </reaction>
</comment>
<keyword evidence="2 4" id="KW-0479">Metal-binding</keyword>
<dbReference type="AlphaFoldDB" id="A0A7X6DL44"/>
<dbReference type="CDD" id="cd16009">
    <property type="entry name" value="PPM"/>
    <property type="match status" value="1"/>
</dbReference>
<keyword evidence="4 7" id="KW-0413">Isomerase</keyword>
<dbReference type="InterPro" id="IPR017850">
    <property type="entry name" value="Alkaline_phosphatase_core_sf"/>
</dbReference>
<protein>
    <recommendedName>
        <fullName evidence="4 5">Phosphopentomutase</fullName>
        <ecNumber evidence="4 5">5.4.2.7</ecNumber>
    </recommendedName>
    <alternativeName>
        <fullName evidence="4">Phosphodeoxyribomutase</fullName>
    </alternativeName>
</protein>
<evidence type="ECO:0000256" key="3">
    <source>
        <dbReference type="ARBA" id="ARBA00023211"/>
    </source>
</evidence>
<dbReference type="PIRSF" id="PIRSF001491">
    <property type="entry name" value="Ppentomutase"/>
    <property type="match status" value="1"/>
</dbReference>
<dbReference type="SUPFAM" id="SSF143856">
    <property type="entry name" value="DeoB insert domain-like"/>
    <property type="match status" value="1"/>
</dbReference>
<feature type="binding site" evidence="4">
    <location>
        <position position="339"/>
    </location>
    <ligand>
        <name>Mn(2+)</name>
        <dbReference type="ChEBI" id="CHEBI:29035"/>
        <label>2</label>
    </ligand>
</feature>
<dbReference type="PANTHER" id="PTHR21110:SF0">
    <property type="entry name" value="PHOSPHOPENTOMUTASE"/>
    <property type="match status" value="1"/>
</dbReference>
<comment type="subcellular location">
    <subcellularLocation>
        <location evidence="4">Cytoplasm</location>
    </subcellularLocation>
</comment>
<dbReference type="GO" id="GO:0009117">
    <property type="term" value="P:nucleotide metabolic process"/>
    <property type="evidence" value="ECO:0007669"/>
    <property type="project" value="UniProtKB-UniRule"/>
</dbReference>
<feature type="binding site" evidence="4">
    <location>
        <position position="286"/>
    </location>
    <ligand>
        <name>Mn(2+)</name>
        <dbReference type="ChEBI" id="CHEBI:29035"/>
        <label>2</label>
    </ligand>
</feature>
<dbReference type="SUPFAM" id="SSF53649">
    <property type="entry name" value="Alkaline phosphatase-like"/>
    <property type="match status" value="1"/>
</dbReference>
<comment type="catalytic activity">
    <reaction evidence="4">
        <text>2-deoxy-alpha-D-ribose 1-phosphate = 2-deoxy-D-ribose 5-phosphate</text>
        <dbReference type="Rhea" id="RHEA:27658"/>
        <dbReference type="ChEBI" id="CHEBI:57259"/>
        <dbReference type="ChEBI" id="CHEBI:62877"/>
        <dbReference type="EC" id="5.4.2.7"/>
    </reaction>
</comment>
<dbReference type="InterPro" id="IPR024052">
    <property type="entry name" value="Phosphopentomutase_DeoB_cap_sf"/>
</dbReference>
<feature type="domain" description="Metalloenzyme" evidence="6">
    <location>
        <begin position="8"/>
        <end position="379"/>
    </location>
</feature>
<dbReference type="GO" id="GO:0005829">
    <property type="term" value="C:cytosol"/>
    <property type="evidence" value="ECO:0007669"/>
    <property type="project" value="TreeGrafter"/>
</dbReference>
<feature type="binding site" evidence="4">
    <location>
        <position position="328"/>
    </location>
    <ligand>
        <name>Mn(2+)</name>
        <dbReference type="ChEBI" id="CHEBI:29035"/>
        <label>1</label>
    </ligand>
</feature>
<dbReference type="GO" id="GO:0008973">
    <property type="term" value="F:phosphopentomutase activity"/>
    <property type="evidence" value="ECO:0007669"/>
    <property type="project" value="UniProtKB-UniRule"/>
</dbReference>
<evidence type="ECO:0000313" key="7">
    <source>
        <dbReference type="EMBL" id="NKE69165.1"/>
    </source>
</evidence>
<comment type="pathway">
    <text evidence="4">Carbohydrate degradation; 2-deoxy-D-ribose 1-phosphate degradation; D-glyceraldehyde 3-phosphate and acetaldehyde from 2-deoxy-alpha-D-ribose 1-phosphate: step 1/2.</text>
</comment>
<comment type="similarity">
    <text evidence="1 4">Belongs to the phosphopentomutase family.</text>
</comment>
<keyword evidence="3 4" id="KW-0464">Manganese</keyword>
<dbReference type="PANTHER" id="PTHR21110">
    <property type="entry name" value="PHOSPHOPENTOMUTASE"/>
    <property type="match status" value="1"/>
</dbReference>
<feature type="binding site" evidence="4">
    <location>
        <position position="15"/>
    </location>
    <ligand>
        <name>Mn(2+)</name>
        <dbReference type="ChEBI" id="CHEBI:29035"/>
        <label>1</label>
    </ligand>
</feature>
<feature type="binding site" evidence="4">
    <location>
        <position position="327"/>
    </location>
    <ligand>
        <name>Mn(2+)</name>
        <dbReference type="ChEBI" id="CHEBI:29035"/>
        <label>1</label>
    </ligand>
</feature>
<comment type="caution">
    <text evidence="7">The sequence shown here is derived from an EMBL/GenBank/DDBJ whole genome shotgun (WGS) entry which is preliminary data.</text>
</comment>
<evidence type="ECO:0000256" key="4">
    <source>
        <dbReference type="HAMAP-Rule" id="MF_00740"/>
    </source>
</evidence>
<dbReference type="UniPathway" id="UPA00087">
    <property type="reaction ID" value="UER00173"/>
</dbReference>
<evidence type="ECO:0000256" key="2">
    <source>
        <dbReference type="ARBA" id="ARBA00022723"/>
    </source>
</evidence>
<dbReference type="InterPro" id="IPR006124">
    <property type="entry name" value="Metalloenzyme"/>
</dbReference>